<organism evidence="1 2">
    <name type="scientific">Lithospermum erythrorhizon</name>
    <name type="common">Purple gromwell</name>
    <name type="synonym">Lithospermum officinale var. erythrorhizon</name>
    <dbReference type="NCBI Taxonomy" id="34254"/>
    <lineage>
        <taxon>Eukaryota</taxon>
        <taxon>Viridiplantae</taxon>
        <taxon>Streptophyta</taxon>
        <taxon>Embryophyta</taxon>
        <taxon>Tracheophyta</taxon>
        <taxon>Spermatophyta</taxon>
        <taxon>Magnoliopsida</taxon>
        <taxon>eudicotyledons</taxon>
        <taxon>Gunneridae</taxon>
        <taxon>Pentapetalae</taxon>
        <taxon>asterids</taxon>
        <taxon>lamiids</taxon>
        <taxon>Boraginales</taxon>
        <taxon>Boraginaceae</taxon>
        <taxon>Boraginoideae</taxon>
        <taxon>Lithospermeae</taxon>
        <taxon>Lithospermum</taxon>
    </lineage>
</organism>
<dbReference type="Proteomes" id="UP001454036">
    <property type="component" value="Unassembled WGS sequence"/>
</dbReference>
<keyword evidence="2" id="KW-1185">Reference proteome</keyword>
<comment type="caution">
    <text evidence="1">The sequence shown here is derived from an EMBL/GenBank/DDBJ whole genome shotgun (WGS) entry which is preliminary data.</text>
</comment>
<dbReference type="EMBL" id="BAABME010007657">
    <property type="protein sequence ID" value="GAA0171398.1"/>
    <property type="molecule type" value="Genomic_DNA"/>
</dbReference>
<sequence length="288" mass="32189">MATPTEIALQEVILILFANTYRVLSLSNTNLSLHQGVTKKKKKRTLIKGVNLPFFGEAALGHKAASSKGKDKQGEDPTLIKRSLPVGVEQPDLTHLRENISIPSSVEMRLSSAPLGGWNIFMGDKPGKVAENRWHSLWCYLKGGMDERAPKVWTPLIKSDRPKFPLTDEISASLEKMRRIFWNRVHWKVFCEEGVLIGAGLIHDKEFELFGNPIPWGEILLAAKDTTLPNTVSFAEMRGKRPIAFKKVKVVKKGGRPGACRYNLLGDSIWEQTVILCHISRKTPVGQS</sequence>
<reference evidence="1 2" key="1">
    <citation type="submission" date="2024-01" db="EMBL/GenBank/DDBJ databases">
        <title>The complete chloroplast genome sequence of Lithospermum erythrorhizon: insights into the phylogenetic relationship among Boraginaceae species and the maternal lineages of purple gromwells.</title>
        <authorList>
            <person name="Okada T."/>
            <person name="Watanabe K."/>
        </authorList>
    </citation>
    <scope>NUCLEOTIDE SEQUENCE [LARGE SCALE GENOMIC DNA]</scope>
</reference>
<name>A0AAV3R626_LITER</name>
<protein>
    <submittedName>
        <fullName evidence="1">Uncharacterized protein</fullName>
    </submittedName>
</protein>
<evidence type="ECO:0000313" key="1">
    <source>
        <dbReference type="EMBL" id="GAA0171398.1"/>
    </source>
</evidence>
<proteinExistence type="predicted"/>
<evidence type="ECO:0000313" key="2">
    <source>
        <dbReference type="Proteomes" id="UP001454036"/>
    </source>
</evidence>
<gene>
    <name evidence="1" type="ORF">LIER_25438</name>
</gene>
<accession>A0AAV3R626</accession>
<dbReference type="AlphaFoldDB" id="A0AAV3R626"/>